<evidence type="ECO:0000256" key="1">
    <source>
        <dbReference type="SAM" id="SignalP"/>
    </source>
</evidence>
<reference evidence="2" key="1">
    <citation type="submission" date="2020-09" db="EMBL/GenBank/DDBJ databases">
        <authorList>
            <person name="Kikuchi T."/>
        </authorList>
    </citation>
    <scope>NUCLEOTIDE SEQUENCE</scope>
    <source>
        <strain evidence="2">Ka4C1</strain>
    </source>
</reference>
<keyword evidence="3" id="KW-1185">Reference proteome</keyword>
<protein>
    <submittedName>
        <fullName evidence="2">(pine wood nematode) hypothetical protein</fullName>
    </submittedName>
</protein>
<dbReference type="OrthoDB" id="10388986at2759"/>
<dbReference type="Proteomes" id="UP000659654">
    <property type="component" value="Unassembled WGS sequence"/>
</dbReference>
<feature type="signal peptide" evidence="1">
    <location>
        <begin position="1"/>
        <end position="19"/>
    </location>
</feature>
<dbReference type="AlphaFoldDB" id="A0A7I8XJS2"/>
<proteinExistence type="predicted"/>
<sequence>MKFLAVFALIFAVIASVSAQYHYGMGTNYAPYYSQYNYQPSGLFLPRTPAIYGADNTRSFAVSFGTGNGLAAPQYQYQYNGVNSSPYYGVYQAQPSGYYAPRSYAPAADTRVFAISFETGNGL</sequence>
<dbReference type="EMBL" id="CAJFDI010000005">
    <property type="protein sequence ID" value="CAD5232594.1"/>
    <property type="molecule type" value="Genomic_DNA"/>
</dbReference>
<keyword evidence="1" id="KW-0732">Signal</keyword>
<dbReference type="EMBL" id="CAJFCV020000005">
    <property type="protein sequence ID" value="CAG9125257.1"/>
    <property type="molecule type" value="Genomic_DNA"/>
</dbReference>
<gene>
    <name evidence="2" type="ORF">BXYJ_LOCUS12685</name>
</gene>
<accession>A0A7I8XJS2</accession>
<comment type="caution">
    <text evidence="2">The sequence shown here is derived from an EMBL/GenBank/DDBJ whole genome shotgun (WGS) entry which is preliminary data.</text>
</comment>
<organism evidence="2 3">
    <name type="scientific">Bursaphelenchus xylophilus</name>
    <name type="common">Pinewood nematode worm</name>
    <name type="synonym">Aphelenchoides xylophilus</name>
    <dbReference type="NCBI Taxonomy" id="6326"/>
    <lineage>
        <taxon>Eukaryota</taxon>
        <taxon>Metazoa</taxon>
        <taxon>Ecdysozoa</taxon>
        <taxon>Nematoda</taxon>
        <taxon>Chromadorea</taxon>
        <taxon>Rhabditida</taxon>
        <taxon>Tylenchina</taxon>
        <taxon>Tylenchomorpha</taxon>
        <taxon>Aphelenchoidea</taxon>
        <taxon>Aphelenchoididae</taxon>
        <taxon>Bursaphelenchus</taxon>
    </lineage>
</organism>
<evidence type="ECO:0000313" key="2">
    <source>
        <dbReference type="EMBL" id="CAD5232594.1"/>
    </source>
</evidence>
<feature type="chain" id="PRO_5035412611" evidence="1">
    <location>
        <begin position="20"/>
        <end position="123"/>
    </location>
</feature>
<name>A0A7I8XJS2_BURXY</name>
<evidence type="ECO:0000313" key="3">
    <source>
        <dbReference type="Proteomes" id="UP000659654"/>
    </source>
</evidence>
<dbReference type="Proteomes" id="UP000582659">
    <property type="component" value="Unassembled WGS sequence"/>
</dbReference>